<evidence type="ECO:0000256" key="1">
    <source>
        <dbReference type="SAM" id="MobiDB-lite"/>
    </source>
</evidence>
<proteinExistence type="predicted"/>
<dbReference type="VEuPathDB" id="AmoebaDB:KM1_050880"/>
<dbReference type="Proteomes" id="UP000078387">
    <property type="component" value="Unassembled WGS sequence"/>
</dbReference>
<dbReference type="VEuPathDB" id="AmoebaDB:EHI_045420"/>
<protein>
    <recommendedName>
        <fullName evidence="4">ENTH domain-containing protein</fullName>
    </recommendedName>
</protein>
<feature type="compositionally biased region" description="Polar residues" evidence="1">
    <location>
        <begin position="382"/>
        <end position="402"/>
    </location>
</feature>
<feature type="compositionally biased region" description="Acidic residues" evidence="1">
    <location>
        <begin position="405"/>
        <end position="416"/>
    </location>
</feature>
<evidence type="ECO:0000313" key="3">
    <source>
        <dbReference type="Proteomes" id="UP000078387"/>
    </source>
</evidence>
<gene>
    <name evidence="2" type="ORF">CL6EHI_045420</name>
</gene>
<reference evidence="2 3" key="1">
    <citation type="submission" date="2016-05" db="EMBL/GenBank/DDBJ databases">
        <title>First whole genome sequencing of Entamoeba histolytica HM1:IMSS-clone-6.</title>
        <authorList>
            <person name="Mukherjee Avik.K."/>
            <person name="Izumyama S."/>
            <person name="Nakada-Tsukui K."/>
            <person name="Nozaki T."/>
        </authorList>
    </citation>
    <scope>NUCLEOTIDE SEQUENCE [LARGE SCALE GENOMIC DNA]</scope>
    <source>
        <strain evidence="2 3">HM1:IMSS clone 6</strain>
    </source>
</reference>
<dbReference type="AlphaFoldDB" id="A0A5K1U870"/>
<name>A0A5K1U870_ENTHI</name>
<evidence type="ECO:0008006" key="4">
    <source>
        <dbReference type="Google" id="ProtNLM"/>
    </source>
</evidence>
<organism evidence="2 3">
    <name type="scientific">Entamoeba histolytica</name>
    <dbReference type="NCBI Taxonomy" id="5759"/>
    <lineage>
        <taxon>Eukaryota</taxon>
        <taxon>Amoebozoa</taxon>
        <taxon>Evosea</taxon>
        <taxon>Archamoebae</taxon>
        <taxon>Mastigamoebida</taxon>
        <taxon>Entamoebidae</taxon>
        <taxon>Entamoeba</taxon>
    </lineage>
</organism>
<evidence type="ECO:0000313" key="2">
    <source>
        <dbReference type="EMBL" id="GAT91841.1"/>
    </source>
</evidence>
<comment type="caution">
    <text evidence="2">The sequence shown here is derived from an EMBL/GenBank/DDBJ whole genome shotgun (WGS) entry which is preliminary data.</text>
</comment>
<dbReference type="OMA" id="FASHMST"/>
<dbReference type="VEuPathDB" id="AmoebaDB:EHI5A_039860"/>
<accession>A0A5K1U870</accession>
<sequence length="416" mass="47451">MSLLGAIRGFTETKEQKLLNKVIRSKDIAPPESKVVELIKMMSDEMSKRVIVHYLMKLFEKNLDEKRYIRLLCIVYRLMDVDADGFILSQFSHSLHLITSNLPKNHCKTTQVFASHIETKIILFTTYKILLSAENDVPDIKEPENIDLAFTILELLIDISKNLEEADFCANGIGFHVADILLLELTIAFYKINFYSSALANILLELRINQVERFVEVCKNIDRVRHKYFTILSNKDVKEKFINIPRLVFMPTGPLQKFLIRRITLLRAHESDSELEEEIEKFNVTFQGDVISNNQRIRQFINRPLISINNGEDSRESLSRSVSRSSSNIDFVGSIGDTKMYRPSPSPHIIGHSPAGGKEPIRIETLSTQPGVVRPVPHRVAQQQQMLQRPASSTGVVPSKNMNVFDDDDEGTNLLI</sequence>
<feature type="region of interest" description="Disordered" evidence="1">
    <location>
        <begin position="382"/>
        <end position="416"/>
    </location>
</feature>
<dbReference type="VEuPathDB" id="AmoebaDB:EHI7A_021290"/>
<dbReference type="EMBL" id="BDEQ01000001">
    <property type="protein sequence ID" value="GAT91841.1"/>
    <property type="molecule type" value="Genomic_DNA"/>
</dbReference>
<dbReference type="VEuPathDB" id="AmoebaDB:EHI8A_018540"/>